<dbReference type="PANTHER" id="PTHR33138:SF72">
    <property type="entry name" value="WALL-ASSOCIATED RECEPTOR KINASE CARBOXY-TERMINAL PROTEIN"/>
    <property type="match status" value="1"/>
</dbReference>
<evidence type="ECO:0000259" key="8">
    <source>
        <dbReference type="Pfam" id="PF13947"/>
    </source>
</evidence>
<feature type="signal peptide" evidence="7">
    <location>
        <begin position="1"/>
        <end position="25"/>
    </location>
</feature>
<accession>A0AAN9LWL2</accession>
<dbReference type="Pfam" id="PF14380">
    <property type="entry name" value="WAK_assoc"/>
    <property type="match status" value="1"/>
</dbReference>
<dbReference type="GO" id="GO:0016020">
    <property type="term" value="C:membrane"/>
    <property type="evidence" value="ECO:0007669"/>
    <property type="project" value="UniProtKB-SubCell"/>
</dbReference>
<dbReference type="GO" id="GO:0030247">
    <property type="term" value="F:polysaccharide binding"/>
    <property type="evidence" value="ECO:0007669"/>
    <property type="project" value="InterPro"/>
</dbReference>
<comment type="caution">
    <text evidence="10">The sequence shown here is derived from an EMBL/GenBank/DDBJ whole genome shotgun (WGS) entry which is preliminary data.</text>
</comment>
<proteinExistence type="predicted"/>
<feature type="chain" id="PRO_5043033661" description="non-specific serine/threonine protein kinase" evidence="7">
    <location>
        <begin position="26"/>
        <end position="273"/>
    </location>
</feature>
<name>A0AAN9LWL2_CANGL</name>
<organism evidence="10 11">
    <name type="scientific">Canavalia gladiata</name>
    <name type="common">Sword bean</name>
    <name type="synonym">Dolichos gladiatus</name>
    <dbReference type="NCBI Taxonomy" id="3824"/>
    <lineage>
        <taxon>Eukaryota</taxon>
        <taxon>Viridiplantae</taxon>
        <taxon>Streptophyta</taxon>
        <taxon>Embryophyta</taxon>
        <taxon>Tracheophyta</taxon>
        <taxon>Spermatophyta</taxon>
        <taxon>Magnoliopsida</taxon>
        <taxon>eudicotyledons</taxon>
        <taxon>Gunneridae</taxon>
        <taxon>Pentapetalae</taxon>
        <taxon>rosids</taxon>
        <taxon>fabids</taxon>
        <taxon>Fabales</taxon>
        <taxon>Fabaceae</taxon>
        <taxon>Papilionoideae</taxon>
        <taxon>50 kb inversion clade</taxon>
        <taxon>NPAAA clade</taxon>
        <taxon>indigoferoid/millettioid clade</taxon>
        <taxon>Phaseoleae</taxon>
        <taxon>Canavalia</taxon>
    </lineage>
</organism>
<reference evidence="10 11" key="1">
    <citation type="submission" date="2024-01" db="EMBL/GenBank/DDBJ databases">
        <title>The genomes of 5 underutilized Papilionoideae crops provide insights into root nodulation and disease resistanc.</title>
        <authorList>
            <person name="Jiang F."/>
        </authorList>
    </citation>
    <scope>NUCLEOTIDE SEQUENCE [LARGE SCALE GENOMIC DNA]</scope>
    <source>
        <strain evidence="10">LVBAO_FW01</strain>
        <tissue evidence="10">Leaves</tissue>
    </source>
</reference>
<comment type="catalytic activity">
    <reaction evidence="6">
        <text>L-seryl-[protein] + ATP = O-phospho-L-seryl-[protein] + ADP + H(+)</text>
        <dbReference type="Rhea" id="RHEA:17989"/>
        <dbReference type="Rhea" id="RHEA-COMP:9863"/>
        <dbReference type="Rhea" id="RHEA-COMP:11604"/>
        <dbReference type="ChEBI" id="CHEBI:15378"/>
        <dbReference type="ChEBI" id="CHEBI:29999"/>
        <dbReference type="ChEBI" id="CHEBI:30616"/>
        <dbReference type="ChEBI" id="CHEBI:83421"/>
        <dbReference type="ChEBI" id="CHEBI:456216"/>
        <dbReference type="EC" id="2.7.11.1"/>
    </reaction>
</comment>
<dbReference type="EMBL" id="JAYMYQ010000004">
    <property type="protein sequence ID" value="KAK7340943.1"/>
    <property type="molecule type" value="Genomic_DNA"/>
</dbReference>
<dbReference type="InterPro" id="IPR025287">
    <property type="entry name" value="WAK_GUB"/>
</dbReference>
<gene>
    <name evidence="10" type="ORF">VNO77_21661</name>
</gene>
<comment type="subcellular location">
    <subcellularLocation>
        <location evidence="1">Membrane</location>
        <topology evidence="1">Single-pass membrane protein</topology>
    </subcellularLocation>
</comment>
<protein>
    <recommendedName>
        <fullName evidence="2">non-specific serine/threonine protein kinase</fullName>
        <ecNumber evidence="2">2.7.11.1</ecNumber>
    </recommendedName>
</protein>
<keyword evidence="4" id="KW-0325">Glycoprotein</keyword>
<evidence type="ECO:0000256" key="6">
    <source>
        <dbReference type="ARBA" id="ARBA00048679"/>
    </source>
</evidence>
<feature type="domain" description="Wall-associated receptor kinase galacturonan-binding" evidence="8">
    <location>
        <begin position="34"/>
        <end position="98"/>
    </location>
</feature>
<dbReference type="Pfam" id="PF13947">
    <property type="entry name" value="GUB_WAK_bind"/>
    <property type="match status" value="1"/>
</dbReference>
<evidence type="ECO:0000256" key="1">
    <source>
        <dbReference type="ARBA" id="ARBA00004167"/>
    </source>
</evidence>
<evidence type="ECO:0000256" key="5">
    <source>
        <dbReference type="ARBA" id="ARBA00047899"/>
    </source>
</evidence>
<evidence type="ECO:0000313" key="11">
    <source>
        <dbReference type="Proteomes" id="UP001367508"/>
    </source>
</evidence>
<evidence type="ECO:0000259" key="9">
    <source>
        <dbReference type="Pfam" id="PF14380"/>
    </source>
</evidence>
<dbReference type="InterPro" id="IPR032872">
    <property type="entry name" value="WAK_assoc_C"/>
</dbReference>
<evidence type="ECO:0000256" key="7">
    <source>
        <dbReference type="SAM" id="SignalP"/>
    </source>
</evidence>
<dbReference type="PANTHER" id="PTHR33138">
    <property type="entry name" value="OS01G0690200 PROTEIN"/>
    <property type="match status" value="1"/>
</dbReference>
<dbReference type="Proteomes" id="UP001367508">
    <property type="component" value="Unassembled WGS sequence"/>
</dbReference>
<keyword evidence="11" id="KW-1185">Reference proteome</keyword>
<dbReference type="AlphaFoldDB" id="A0AAN9LWL2"/>
<evidence type="ECO:0000313" key="10">
    <source>
        <dbReference type="EMBL" id="KAK7340943.1"/>
    </source>
</evidence>
<feature type="domain" description="Wall-associated receptor kinase C-terminal" evidence="9">
    <location>
        <begin position="171"/>
        <end position="236"/>
    </location>
</feature>
<evidence type="ECO:0000256" key="2">
    <source>
        <dbReference type="ARBA" id="ARBA00012513"/>
    </source>
</evidence>
<evidence type="ECO:0000256" key="3">
    <source>
        <dbReference type="ARBA" id="ARBA00022729"/>
    </source>
</evidence>
<comment type="catalytic activity">
    <reaction evidence="5">
        <text>L-threonyl-[protein] + ATP = O-phospho-L-threonyl-[protein] + ADP + H(+)</text>
        <dbReference type="Rhea" id="RHEA:46608"/>
        <dbReference type="Rhea" id="RHEA-COMP:11060"/>
        <dbReference type="Rhea" id="RHEA-COMP:11605"/>
        <dbReference type="ChEBI" id="CHEBI:15378"/>
        <dbReference type="ChEBI" id="CHEBI:30013"/>
        <dbReference type="ChEBI" id="CHEBI:30616"/>
        <dbReference type="ChEBI" id="CHEBI:61977"/>
        <dbReference type="ChEBI" id="CHEBI:456216"/>
        <dbReference type="EC" id="2.7.11.1"/>
    </reaction>
</comment>
<evidence type="ECO:0000256" key="4">
    <source>
        <dbReference type="ARBA" id="ARBA00023180"/>
    </source>
</evidence>
<dbReference type="GO" id="GO:0004674">
    <property type="term" value="F:protein serine/threonine kinase activity"/>
    <property type="evidence" value="ECO:0007669"/>
    <property type="project" value="UniProtKB-EC"/>
</dbReference>
<sequence>MKPLLHPSSIFILLLISINIPSCLSEDDWQYTNCNSPFRCGNISDLKYPFWGENREPFCGVPELELKCEGNVPKITVNSIKYSILDWDNTTEKLTLARDDYLGSVCGGGYKNSTFDNIPFQYDDSLLQNVTLYYLCPSSAFPPGNTPFSFDCGGSDRVYYTLGNPIAGSPCQIVVIPFFKSNASLVSSNSLNTLSEALNNGFALEWRENSEECKTCIDSGGECGVDREFRCFCKDRSHTTSCSAGMLASSSLTLPPNTLALPRRWGQQLVACK</sequence>
<dbReference type="EC" id="2.7.11.1" evidence="2"/>
<keyword evidence="3 7" id="KW-0732">Signal</keyword>